<evidence type="ECO:0000313" key="3">
    <source>
        <dbReference type="EMBL" id="HEH35110.1"/>
    </source>
</evidence>
<dbReference type="Pfam" id="PF04457">
    <property type="entry name" value="MJ1316"/>
    <property type="match status" value="1"/>
</dbReference>
<comment type="similarity">
    <text evidence="1">Belongs to the UPF0248 family.</text>
</comment>
<evidence type="ECO:0000256" key="1">
    <source>
        <dbReference type="HAMAP-Rule" id="MF_01245"/>
    </source>
</evidence>
<feature type="domain" description="MJ1316 RNA cyclic group end recognition" evidence="2">
    <location>
        <begin position="5"/>
        <end position="77"/>
    </location>
</feature>
<sequence length="78" mass="9448">MRKYSAREILNKLKWHPEYDFSKVEIVCMDRFSGSIRISAREIEEIGQKFLFLKDGKMIPQHRIIEIRYGDETVWKRS</sequence>
<organism evidence="3">
    <name type="scientific">Archaeoglobus fulgidus</name>
    <dbReference type="NCBI Taxonomy" id="2234"/>
    <lineage>
        <taxon>Archaea</taxon>
        <taxon>Methanobacteriati</taxon>
        <taxon>Methanobacteriota</taxon>
        <taxon>Archaeoglobi</taxon>
        <taxon>Archaeoglobales</taxon>
        <taxon>Archaeoglobaceae</taxon>
        <taxon>Archaeoglobus</taxon>
    </lineage>
</organism>
<evidence type="ECO:0000259" key="2">
    <source>
        <dbReference type="Pfam" id="PF04457"/>
    </source>
</evidence>
<protein>
    <recommendedName>
        <fullName evidence="1">UPF0248 protein ENP88_02925</fullName>
    </recommendedName>
</protein>
<gene>
    <name evidence="3" type="ORF">ENP88_02925</name>
</gene>
<dbReference type="InterPro" id="IPR007547">
    <property type="entry name" value="UPF0248"/>
</dbReference>
<name>A0A7J2THK6_ARCFL</name>
<comment type="caution">
    <text evidence="3">The sequence shown here is derived from an EMBL/GenBank/DDBJ whole genome shotgun (WGS) entry which is preliminary data.</text>
</comment>
<dbReference type="EMBL" id="DSLA01000046">
    <property type="protein sequence ID" value="HEH35110.1"/>
    <property type="molecule type" value="Genomic_DNA"/>
</dbReference>
<dbReference type="InterPro" id="IPR040459">
    <property type="entry name" value="MJ1316"/>
</dbReference>
<accession>A0A7J2THK6</accession>
<proteinExistence type="inferred from homology"/>
<dbReference type="AlphaFoldDB" id="A0A7J2THK6"/>
<reference evidence="3" key="1">
    <citation type="journal article" date="2020" name="mSystems">
        <title>Genome- and Community-Level Interaction Insights into Carbon Utilization and Element Cycling Functions of Hydrothermarchaeota in Hydrothermal Sediment.</title>
        <authorList>
            <person name="Zhou Z."/>
            <person name="Liu Y."/>
            <person name="Xu W."/>
            <person name="Pan J."/>
            <person name="Luo Z.H."/>
            <person name="Li M."/>
        </authorList>
    </citation>
    <scope>NUCLEOTIDE SEQUENCE [LARGE SCALE GENOMIC DNA]</scope>
    <source>
        <strain evidence="3">SpSt-26</strain>
    </source>
</reference>
<dbReference type="HAMAP" id="MF_01245">
    <property type="entry name" value="UPF0248"/>
    <property type="match status" value="1"/>
</dbReference>